<dbReference type="EMBL" id="JASJOS010000030">
    <property type="protein sequence ID" value="MDJ1486209.1"/>
    <property type="molecule type" value="Genomic_DNA"/>
</dbReference>
<reference evidence="1" key="1">
    <citation type="submission" date="2023-05" db="EMBL/GenBank/DDBJ databases">
        <authorList>
            <person name="Zhang X."/>
        </authorList>
    </citation>
    <scope>NUCLEOTIDE SEQUENCE</scope>
    <source>
        <strain evidence="1">YF14B1</strain>
    </source>
</reference>
<evidence type="ECO:0000313" key="1">
    <source>
        <dbReference type="EMBL" id="MDJ1486209.1"/>
    </source>
</evidence>
<sequence>METQRINDQLVPVLFSETHAELILKRLDQLFPYTPTQAGTKNATQMLSDCAEKLELAFGKTTPPRPFSQLSMGRFFKSEQSLHSNSPKDFHQEKLRLMRLIRHFVMDAPARSTSHQMECEAFAYQYLDTHLTHFGV</sequence>
<name>A0AAE3UAJ7_9BACT</name>
<gene>
    <name evidence="1" type="ORF">QNI16_37345</name>
</gene>
<comment type="caution">
    <text evidence="1">The sequence shown here is derived from an EMBL/GenBank/DDBJ whole genome shotgun (WGS) entry which is preliminary data.</text>
</comment>
<dbReference type="Proteomes" id="UP001241110">
    <property type="component" value="Unassembled WGS sequence"/>
</dbReference>
<organism evidence="1 2">
    <name type="scientific">Xanthocytophaga flava</name>
    <dbReference type="NCBI Taxonomy" id="3048013"/>
    <lineage>
        <taxon>Bacteria</taxon>
        <taxon>Pseudomonadati</taxon>
        <taxon>Bacteroidota</taxon>
        <taxon>Cytophagia</taxon>
        <taxon>Cytophagales</taxon>
        <taxon>Rhodocytophagaceae</taxon>
        <taxon>Xanthocytophaga</taxon>
    </lineage>
</organism>
<evidence type="ECO:0000313" key="2">
    <source>
        <dbReference type="Proteomes" id="UP001241110"/>
    </source>
</evidence>
<dbReference type="RefSeq" id="WP_313989631.1">
    <property type="nucleotide sequence ID" value="NZ_JASJOS010000030.1"/>
</dbReference>
<accession>A0AAE3UAJ7</accession>
<proteinExistence type="predicted"/>
<dbReference type="AlphaFoldDB" id="A0AAE3UAJ7"/>
<protein>
    <submittedName>
        <fullName evidence="1">Uncharacterized protein</fullName>
    </submittedName>
</protein>